<organism evidence="2 3">
    <name type="scientific">Candidatus Thiodiazotropha lotti</name>
    <dbReference type="NCBI Taxonomy" id="2792787"/>
    <lineage>
        <taxon>Bacteria</taxon>
        <taxon>Pseudomonadati</taxon>
        <taxon>Pseudomonadota</taxon>
        <taxon>Gammaproteobacteria</taxon>
        <taxon>Chromatiales</taxon>
        <taxon>Sedimenticolaceae</taxon>
        <taxon>Candidatus Thiodiazotropha</taxon>
    </lineage>
</organism>
<dbReference type="AlphaFoldDB" id="A0A9E4K0T8"/>
<reference evidence="2" key="1">
    <citation type="journal article" date="2021" name="Proc. Natl. Acad. Sci. U.S.A.">
        <title>Global biogeography of chemosynthetic symbionts reveals both localized and globally distributed symbiont groups. .</title>
        <authorList>
            <person name="Osvatic J.T."/>
            <person name="Wilkins L.G.E."/>
            <person name="Leibrecht L."/>
            <person name="Leray M."/>
            <person name="Zauner S."/>
            <person name="Polzin J."/>
            <person name="Camacho Y."/>
            <person name="Gros O."/>
            <person name="van Gils J.A."/>
            <person name="Eisen J.A."/>
            <person name="Petersen J.M."/>
            <person name="Yuen B."/>
        </authorList>
    </citation>
    <scope>NUCLEOTIDE SEQUENCE</scope>
    <source>
        <strain evidence="2">MAGL173</strain>
    </source>
</reference>
<keyword evidence="1" id="KW-0472">Membrane</keyword>
<keyword evidence="1" id="KW-0812">Transmembrane</keyword>
<feature type="transmembrane region" description="Helical" evidence="1">
    <location>
        <begin position="21"/>
        <end position="44"/>
    </location>
</feature>
<comment type="caution">
    <text evidence="2">The sequence shown here is derived from an EMBL/GenBank/DDBJ whole genome shotgun (WGS) entry which is preliminary data.</text>
</comment>
<proteinExistence type="predicted"/>
<evidence type="ECO:0000256" key="1">
    <source>
        <dbReference type="SAM" id="Phobius"/>
    </source>
</evidence>
<name>A0A9E4K0T8_9GAMM</name>
<dbReference type="InterPro" id="IPR021548">
    <property type="entry name" value="DUF2895"/>
</dbReference>
<dbReference type="Proteomes" id="UP000886687">
    <property type="component" value="Unassembled WGS sequence"/>
</dbReference>
<accession>A0A9E4K0T8</accession>
<protein>
    <submittedName>
        <fullName evidence="2">TIGR03746 family integrating conjugative element protein</fullName>
    </submittedName>
</protein>
<evidence type="ECO:0000313" key="3">
    <source>
        <dbReference type="Proteomes" id="UP000886687"/>
    </source>
</evidence>
<sequence>MKNGLFTFENPSDNQSSAIRMLGRALFLLLIINGGSIATTFYALETIEVSLPPDPSKGALLKRGQKDETAIYTFALWYFQDLQHWPEAGQTDYRKNIDNLIPLLTPEYKGYLDRDFNRRKTKGELANRIRHIEPFVGMHYDEKRVQSLGSGEWLVIADYVVKEWYLGQEIKSVPLRYYLSVSESSVINDNRFGLRLNGFYKNPESIAVKEGQS</sequence>
<dbReference type="EMBL" id="JAEPDI010000001">
    <property type="protein sequence ID" value="MCG7937542.1"/>
    <property type="molecule type" value="Genomic_DNA"/>
</dbReference>
<gene>
    <name evidence="2" type="ORF">JAZ04_01625</name>
</gene>
<dbReference type="NCBIfam" id="TIGR03746">
    <property type="entry name" value="conj_TIGR03746"/>
    <property type="match status" value="1"/>
</dbReference>
<evidence type="ECO:0000313" key="2">
    <source>
        <dbReference type="EMBL" id="MCG7937542.1"/>
    </source>
</evidence>
<keyword evidence="1" id="KW-1133">Transmembrane helix</keyword>
<dbReference type="Pfam" id="PF11444">
    <property type="entry name" value="DUF2895"/>
    <property type="match status" value="1"/>
</dbReference>